<protein>
    <submittedName>
        <fullName evidence="2">(apollo) hypothetical protein</fullName>
    </submittedName>
</protein>
<evidence type="ECO:0000313" key="3">
    <source>
        <dbReference type="Proteomes" id="UP000691718"/>
    </source>
</evidence>
<dbReference type="Proteomes" id="UP000691718">
    <property type="component" value="Unassembled WGS sequence"/>
</dbReference>
<keyword evidence="3" id="KW-1185">Reference proteome</keyword>
<proteinExistence type="predicted"/>
<name>A0A8S3WE01_PARAO</name>
<accession>A0A8S3WE01</accession>
<evidence type="ECO:0000256" key="1">
    <source>
        <dbReference type="SAM" id="MobiDB-lite"/>
    </source>
</evidence>
<feature type="region of interest" description="Disordered" evidence="1">
    <location>
        <begin position="1"/>
        <end position="31"/>
    </location>
</feature>
<comment type="caution">
    <text evidence="2">The sequence shown here is derived from an EMBL/GenBank/DDBJ whole genome shotgun (WGS) entry which is preliminary data.</text>
</comment>
<evidence type="ECO:0000313" key="2">
    <source>
        <dbReference type="EMBL" id="CAG4953876.1"/>
    </source>
</evidence>
<gene>
    <name evidence="2" type="ORF">PAPOLLO_LOCUS4974</name>
</gene>
<dbReference type="AlphaFoldDB" id="A0A8S3WE01"/>
<organism evidence="2 3">
    <name type="scientific">Parnassius apollo</name>
    <name type="common">Apollo butterfly</name>
    <name type="synonym">Papilio apollo</name>
    <dbReference type="NCBI Taxonomy" id="110799"/>
    <lineage>
        <taxon>Eukaryota</taxon>
        <taxon>Metazoa</taxon>
        <taxon>Ecdysozoa</taxon>
        <taxon>Arthropoda</taxon>
        <taxon>Hexapoda</taxon>
        <taxon>Insecta</taxon>
        <taxon>Pterygota</taxon>
        <taxon>Neoptera</taxon>
        <taxon>Endopterygota</taxon>
        <taxon>Lepidoptera</taxon>
        <taxon>Glossata</taxon>
        <taxon>Ditrysia</taxon>
        <taxon>Papilionoidea</taxon>
        <taxon>Papilionidae</taxon>
        <taxon>Parnassiinae</taxon>
        <taxon>Parnassini</taxon>
        <taxon>Parnassius</taxon>
        <taxon>Parnassius</taxon>
    </lineage>
</organism>
<sequence>MDRAKKYLPQPLYPGSMQTASQNVCPGSNTGMHTAQPTYPVSMQNTFQPVYSTPMLNLPQFIHPGLANKILFRHECKINRNCEVVGVTQESLETSQC</sequence>
<feature type="compositionally biased region" description="Polar residues" evidence="1">
    <location>
        <begin position="16"/>
        <end position="31"/>
    </location>
</feature>
<dbReference type="EMBL" id="CAJQZP010000288">
    <property type="protein sequence ID" value="CAG4953876.1"/>
    <property type="molecule type" value="Genomic_DNA"/>
</dbReference>
<reference evidence="2" key="1">
    <citation type="submission" date="2021-04" db="EMBL/GenBank/DDBJ databases">
        <authorList>
            <person name="Tunstrom K."/>
        </authorList>
    </citation>
    <scope>NUCLEOTIDE SEQUENCE</scope>
</reference>